<feature type="region of interest" description="Disordered" evidence="1">
    <location>
        <begin position="25"/>
        <end position="117"/>
    </location>
</feature>
<comment type="caution">
    <text evidence="3">The sequence shown here is derived from an EMBL/GenBank/DDBJ whole genome shotgun (WGS) entry which is preliminary data.</text>
</comment>
<dbReference type="Proteomes" id="UP001596067">
    <property type="component" value="Unassembled WGS sequence"/>
</dbReference>
<feature type="compositionally biased region" description="Low complexity" evidence="1">
    <location>
        <begin position="71"/>
        <end position="117"/>
    </location>
</feature>
<keyword evidence="2" id="KW-0732">Signal</keyword>
<gene>
    <name evidence="3" type="ORF">ACFP0N_18005</name>
</gene>
<accession>A0ABW1EYV6</accession>
<organism evidence="3 4">
    <name type="scientific">Kitasatospora aburaviensis</name>
    <dbReference type="NCBI Taxonomy" id="67265"/>
    <lineage>
        <taxon>Bacteria</taxon>
        <taxon>Bacillati</taxon>
        <taxon>Actinomycetota</taxon>
        <taxon>Actinomycetes</taxon>
        <taxon>Kitasatosporales</taxon>
        <taxon>Streptomycetaceae</taxon>
        <taxon>Kitasatospora</taxon>
    </lineage>
</organism>
<reference evidence="4" key="1">
    <citation type="journal article" date="2019" name="Int. J. Syst. Evol. Microbiol.">
        <title>The Global Catalogue of Microorganisms (GCM) 10K type strain sequencing project: providing services to taxonomists for standard genome sequencing and annotation.</title>
        <authorList>
            <consortium name="The Broad Institute Genomics Platform"/>
            <consortium name="The Broad Institute Genome Sequencing Center for Infectious Disease"/>
            <person name="Wu L."/>
            <person name="Ma J."/>
        </authorList>
    </citation>
    <scope>NUCLEOTIDE SEQUENCE [LARGE SCALE GENOMIC DNA]</scope>
    <source>
        <strain evidence="4">CGMCC 4.1469</strain>
    </source>
</reference>
<dbReference type="PROSITE" id="PS51257">
    <property type="entry name" value="PROKAR_LIPOPROTEIN"/>
    <property type="match status" value="1"/>
</dbReference>
<feature type="chain" id="PRO_5045496613" description="Lipoprotein" evidence="2">
    <location>
        <begin position="22"/>
        <end position="511"/>
    </location>
</feature>
<evidence type="ECO:0008006" key="5">
    <source>
        <dbReference type="Google" id="ProtNLM"/>
    </source>
</evidence>
<evidence type="ECO:0000256" key="1">
    <source>
        <dbReference type="SAM" id="MobiDB-lite"/>
    </source>
</evidence>
<feature type="signal peptide" evidence="2">
    <location>
        <begin position="1"/>
        <end position="21"/>
    </location>
</feature>
<dbReference type="EMBL" id="JBHSOD010000021">
    <property type="protein sequence ID" value="MFC5886865.1"/>
    <property type="molecule type" value="Genomic_DNA"/>
</dbReference>
<evidence type="ECO:0000313" key="4">
    <source>
        <dbReference type="Proteomes" id="UP001596067"/>
    </source>
</evidence>
<dbReference type="RefSeq" id="WP_313767405.1">
    <property type="nucleotide sequence ID" value="NZ_BAAAVH010000027.1"/>
</dbReference>
<evidence type="ECO:0000313" key="3">
    <source>
        <dbReference type="EMBL" id="MFC5886865.1"/>
    </source>
</evidence>
<sequence length="511" mass="50817">MSMRTLALPALVVSVVLALSACDPTSPTAQPADHGAAVQAAPVPVDGNPPAPPAPGANPPVTLVAPAADRAPSATPSPVASSATPVAVPSGTRSAAPIASGAPTAAAPSPSGTPTVAAGAADLELTSYDRQTGKAVLAVVANEGKGAPTPSATAAATAAVQTGRLIDSPPSAAAPEGALLAITAVKPAGAGKVQVDTRPATISELLGQTWANIKAALDPHKIQVTPRVKDLKVSYVPKSDGGSGAASAALRLDANDTVPLPAGSKASLTGSLELDPSVVFSYHGSRGVLAPEEAKVGFDLGAHADWHLTAGLTGSTGPVRIPLATLTATPTVTVGVLPVVITLRLTVYAEVSADGTVSVDVAQAVDGNWAIHAEYTKAAGWHSATDPVNTTVTPVRATFTGSADVRSALVAEGSVALYDALGVKATVRPYLRAQVQGTVTVAVDSGGVHPGVDGSGGLYGGLDVDGAVLARIAVLGTPLFEKDVPFMLYHREWPLAAGSYRNTPSSPTPTT</sequence>
<name>A0ABW1EYV6_9ACTN</name>
<protein>
    <recommendedName>
        <fullName evidence="5">Lipoprotein</fullName>
    </recommendedName>
</protein>
<proteinExistence type="predicted"/>
<evidence type="ECO:0000256" key="2">
    <source>
        <dbReference type="SAM" id="SignalP"/>
    </source>
</evidence>
<feature type="compositionally biased region" description="Pro residues" evidence="1">
    <location>
        <begin position="47"/>
        <end position="58"/>
    </location>
</feature>
<keyword evidence="4" id="KW-1185">Reference proteome</keyword>